<evidence type="ECO:0000313" key="1">
    <source>
        <dbReference type="EMBL" id="KAJ8625503.1"/>
    </source>
</evidence>
<evidence type="ECO:0000313" key="2">
    <source>
        <dbReference type="Proteomes" id="UP001234297"/>
    </source>
</evidence>
<accession>A0ACC2KWM7</accession>
<reference evidence="1 2" key="1">
    <citation type="journal article" date="2022" name="Hortic Res">
        <title>A haplotype resolved chromosomal level avocado genome allows analysis of novel avocado genes.</title>
        <authorList>
            <person name="Nath O."/>
            <person name="Fletcher S.J."/>
            <person name="Hayward A."/>
            <person name="Shaw L.M."/>
            <person name="Masouleh A.K."/>
            <person name="Furtado A."/>
            <person name="Henry R.J."/>
            <person name="Mitter N."/>
        </authorList>
    </citation>
    <scope>NUCLEOTIDE SEQUENCE [LARGE SCALE GENOMIC DNA]</scope>
    <source>
        <strain evidence="2">cv. Hass</strain>
    </source>
</reference>
<protein>
    <submittedName>
        <fullName evidence="1">Uncharacterized protein</fullName>
    </submittedName>
</protein>
<name>A0ACC2KWM7_PERAE</name>
<sequence>MASSGFSLLLLSLSLSLSLSLVCAKGNTDLIQKTCQSTNYNDLCVSSFESDPDSFAADAPGLALIIIEMGINSSLNTSSYASNLLRNATNPLLTKVLKQCLDCYTNAHTALHRSLDSLASPDTYDYAYLHVSAAMEYPGICHDVFKHNARFVYPLEMGLGEEALQHICDIALGIISVLLSET</sequence>
<organism evidence="1 2">
    <name type="scientific">Persea americana</name>
    <name type="common">Avocado</name>
    <dbReference type="NCBI Taxonomy" id="3435"/>
    <lineage>
        <taxon>Eukaryota</taxon>
        <taxon>Viridiplantae</taxon>
        <taxon>Streptophyta</taxon>
        <taxon>Embryophyta</taxon>
        <taxon>Tracheophyta</taxon>
        <taxon>Spermatophyta</taxon>
        <taxon>Magnoliopsida</taxon>
        <taxon>Magnoliidae</taxon>
        <taxon>Laurales</taxon>
        <taxon>Lauraceae</taxon>
        <taxon>Persea</taxon>
    </lineage>
</organism>
<dbReference type="EMBL" id="CM056819">
    <property type="protein sequence ID" value="KAJ8625503.1"/>
    <property type="molecule type" value="Genomic_DNA"/>
</dbReference>
<comment type="caution">
    <text evidence="1">The sequence shown here is derived from an EMBL/GenBank/DDBJ whole genome shotgun (WGS) entry which is preliminary data.</text>
</comment>
<gene>
    <name evidence="1" type="ORF">MRB53_034033</name>
</gene>
<keyword evidence="2" id="KW-1185">Reference proteome</keyword>
<proteinExistence type="predicted"/>
<dbReference type="Proteomes" id="UP001234297">
    <property type="component" value="Chromosome 11"/>
</dbReference>